<keyword evidence="12" id="KW-1185">Reference proteome</keyword>
<protein>
    <submittedName>
        <fullName evidence="11">Sigma-54-dependent Fis family transcriptional regulator</fullName>
    </submittedName>
</protein>
<dbReference type="InterPro" id="IPR025662">
    <property type="entry name" value="Sigma_54_int_dom_ATP-bd_1"/>
</dbReference>
<dbReference type="InterPro" id="IPR003593">
    <property type="entry name" value="AAA+_ATPase"/>
</dbReference>
<dbReference type="PANTHER" id="PTHR32071">
    <property type="entry name" value="TRANSCRIPTIONAL REGULATORY PROTEIN"/>
    <property type="match status" value="1"/>
</dbReference>
<dbReference type="CDD" id="cd00009">
    <property type="entry name" value="AAA"/>
    <property type="match status" value="1"/>
</dbReference>
<dbReference type="FunFam" id="3.40.50.2300:FF:000018">
    <property type="entry name" value="DNA-binding transcriptional regulator NtrC"/>
    <property type="match status" value="1"/>
</dbReference>
<dbReference type="PROSITE" id="PS00676">
    <property type="entry name" value="SIGMA54_INTERACT_2"/>
    <property type="match status" value="1"/>
</dbReference>
<proteinExistence type="predicted"/>
<evidence type="ECO:0000256" key="3">
    <source>
        <dbReference type="ARBA" id="ARBA00022840"/>
    </source>
</evidence>
<dbReference type="InterPro" id="IPR011006">
    <property type="entry name" value="CheY-like_superfamily"/>
</dbReference>
<keyword evidence="6" id="KW-0238">DNA-binding</keyword>
<evidence type="ECO:0000256" key="8">
    <source>
        <dbReference type="PROSITE-ProRule" id="PRU00169"/>
    </source>
</evidence>
<dbReference type="InterPro" id="IPR027417">
    <property type="entry name" value="P-loop_NTPase"/>
</dbReference>
<evidence type="ECO:0000256" key="6">
    <source>
        <dbReference type="ARBA" id="ARBA00023125"/>
    </source>
</evidence>
<dbReference type="PROSITE" id="PS00675">
    <property type="entry name" value="SIGMA54_INTERACT_1"/>
    <property type="match status" value="1"/>
</dbReference>
<dbReference type="Gene3D" id="1.10.8.60">
    <property type="match status" value="1"/>
</dbReference>
<gene>
    <name evidence="11" type="ORF">MNODULE_23610</name>
</gene>
<dbReference type="Pfam" id="PF25601">
    <property type="entry name" value="AAA_lid_14"/>
    <property type="match status" value="1"/>
</dbReference>
<dbReference type="PRINTS" id="PR01590">
    <property type="entry name" value="HTHFIS"/>
</dbReference>
<feature type="domain" description="Sigma-54 factor interaction" evidence="9">
    <location>
        <begin position="140"/>
        <end position="368"/>
    </location>
</feature>
<evidence type="ECO:0000313" key="12">
    <source>
        <dbReference type="Proteomes" id="UP000534783"/>
    </source>
</evidence>
<feature type="modified residue" description="4-aspartylphosphate" evidence="8">
    <location>
        <position position="52"/>
    </location>
</feature>
<dbReference type="FunFam" id="3.40.50.300:FF:000006">
    <property type="entry name" value="DNA-binding transcriptional regulator NtrC"/>
    <property type="match status" value="1"/>
</dbReference>
<evidence type="ECO:0000313" key="11">
    <source>
        <dbReference type="EMBL" id="NKE73741.1"/>
    </source>
</evidence>
<dbReference type="GO" id="GO:0005524">
    <property type="term" value="F:ATP binding"/>
    <property type="evidence" value="ECO:0007669"/>
    <property type="project" value="UniProtKB-KW"/>
</dbReference>
<dbReference type="InterPro" id="IPR025943">
    <property type="entry name" value="Sigma_54_int_dom_ATP-bd_2"/>
</dbReference>
<dbReference type="InterPro" id="IPR058031">
    <property type="entry name" value="AAA_lid_NorR"/>
</dbReference>
<keyword evidence="7" id="KW-0804">Transcription</keyword>
<dbReference type="Proteomes" id="UP000534783">
    <property type="component" value="Unassembled WGS sequence"/>
</dbReference>
<organism evidence="11 12">
    <name type="scientific">Candidatus Manganitrophus noduliformans</name>
    <dbReference type="NCBI Taxonomy" id="2606439"/>
    <lineage>
        <taxon>Bacteria</taxon>
        <taxon>Pseudomonadati</taxon>
        <taxon>Nitrospirota</taxon>
        <taxon>Nitrospiria</taxon>
        <taxon>Candidatus Troglogloeales</taxon>
        <taxon>Candidatus Manganitrophaceae</taxon>
        <taxon>Candidatus Manganitrophus</taxon>
    </lineage>
</organism>
<dbReference type="Gene3D" id="3.40.50.2300">
    <property type="match status" value="1"/>
</dbReference>
<dbReference type="PROSITE" id="PS50110">
    <property type="entry name" value="RESPONSE_REGULATORY"/>
    <property type="match status" value="1"/>
</dbReference>
<dbReference type="PROSITE" id="PS00688">
    <property type="entry name" value="SIGMA54_INTERACT_3"/>
    <property type="match status" value="1"/>
</dbReference>
<dbReference type="GO" id="GO:0006355">
    <property type="term" value="P:regulation of DNA-templated transcription"/>
    <property type="evidence" value="ECO:0007669"/>
    <property type="project" value="InterPro"/>
</dbReference>
<dbReference type="Pfam" id="PF00158">
    <property type="entry name" value="Sigma54_activat"/>
    <property type="match status" value="1"/>
</dbReference>
<keyword evidence="4" id="KW-0902">Two-component regulatory system</keyword>
<dbReference type="SMART" id="SM00382">
    <property type="entry name" value="AAA"/>
    <property type="match status" value="1"/>
</dbReference>
<dbReference type="Pfam" id="PF00072">
    <property type="entry name" value="Response_reg"/>
    <property type="match status" value="1"/>
</dbReference>
<evidence type="ECO:0000256" key="7">
    <source>
        <dbReference type="ARBA" id="ARBA00023163"/>
    </source>
</evidence>
<evidence type="ECO:0000256" key="5">
    <source>
        <dbReference type="ARBA" id="ARBA00023015"/>
    </source>
</evidence>
<sequence>MIRMLIAEDKEAMRRSLVRLFSEKGYEVIEAGSGAEALERFNEMEIDLVITDLQMGEIDGLQLLREVKKRAPQTPVLMVTAFGTVETAVEAMRQGAFDYLLKPFSLTEIEARVEKALEQRRLLTENRYLRETLDHAAGRMIGRSEKMQQVYRLIEKVAPHTSPVLILGETGTGKEMVAREIHQRGARKDGPFIAVNCGAIPENLLESELFGYEKGAFTGASAQKKGRLELAEGGTLFLDEIGELPLSLQVKLLRFLQELEIQRVGGTKTIRVDVRLIAATNRDLKREIEEHRFREDFYYRIRVIEIHLPSLKERHGDIPELSAYFLQKISREIHKNLGMLPEVLDLLTLYRWPGNVRELENVIERAAVLAEGEIIKAGDLPPELQLVSTPAGSNGESNELGLTERLEMLEREIIKKTLDETTGNQTQAARMLRVHRSSLQYKMRKYGLLDQ</sequence>
<evidence type="ECO:0000256" key="1">
    <source>
        <dbReference type="ARBA" id="ARBA00022553"/>
    </source>
</evidence>
<evidence type="ECO:0000259" key="10">
    <source>
        <dbReference type="PROSITE" id="PS50110"/>
    </source>
</evidence>
<dbReference type="GO" id="GO:0000160">
    <property type="term" value="P:phosphorelay signal transduction system"/>
    <property type="evidence" value="ECO:0007669"/>
    <property type="project" value="UniProtKB-KW"/>
</dbReference>
<comment type="caution">
    <text evidence="11">The sequence shown here is derived from an EMBL/GenBank/DDBJ whole genome shotgun (WGS) entry which is preliminary data.</text>
</comment>
<name>A0A7X6DUP7_9BACT</name>
<dbReference type="SUPFAM" id="SSF52172">
    <property type="entry name" value="CheY-like"/>
    <property type="match status" value="1"/>
</dbReference>
<evidence type="ECO:0000256" key="4">
    <source>
        <dbReference type="ARBA" id="ARBA00023012"/>
    </source>
</evidence>
<keyword evidence="2" id="KW-0547">Nucleotide-binding</keyword>
<keyword evidence="1 8" id="KW-0597">Phosphoprotein</keyword>
<dbReference type="PROSITE" id="PS50045">
    <property type="entry name" value="SIGMA54_INTERACT_4"/>
    <property type="match status" value="1"/>
</dbReference>
<feature type="domain" description="Response regulatory" evidence="10">
    <location>
        <begin position="3"/>
        <end position="117"/>
    </location>
</feature>
<dbReference type="InterPro" id="IPR002078">
    <property type="entry name" value="Sigma_54_int"/>
</dbReference>
<dbReference type="SUPFAM" id="SSF46689">
    <property type="entry name" value="Homeodomain-like"/>
    <property type="match status" value="1"/>
</dbReference>
<keyword evidence="5" id="KW-0805">Transcription regulation</keyword>
<evidence type="ECO:0000259" key="9">
    <source>
        <dbReference type="PROSITE" id="PS50045"/>
    </source>
</evidence>
<accession>A0A7X6DUP7</accession>
<dbReference type="InterPro" id="IPR001789">
    <property type="entry name" value="Sig_transdc_resp-reg_receiver"/>
</dbReference>
<dbReference type="Gene3D" id="3.40.50.300">
    <property type="entry name" value="P-loop containing nucleotide triphosphate hydrolases"/>
    <property type="match status" value="1"/>
</dbReference>
<dbReference type="InterPro" id="IPR002197">
    <property type="entry name" value="HTH_Fis"/>
</dbReference>
<dbReference type="PANTHER" id="PTHR32071:SF113">
    <property type="entry name" value="ALGINATE BIOSYNTHESIS TRANSCRIPTIONAL REGULATORY PROTEIN ALGB"/>
    <property type="match status" value="1"/>
</dbReference>
<dbReference type="InterPro" id="IPR025944">
    <property type="entry name" value="Sigma_54_int_dom_CS"/>
</dbReference>
<dbReference type="AlphaFoldDB" id="A0A7X6DUP7"/>
<dbReference type="Gene3D" id="1.10.10.60">
    <property type="entry name" value="Homeodomain-like"/>
    <property type="match status" value="1"/>
</dbReference>
<keyword evidence="3" id="KW-0067">ATP-binding</keyword>
<dbReference type="GO" id="GO:0043565">
    <property type="term" value="F:sequence-specific DNA binding"/>
    <property type="evidence" value="ECO:0007669"/>
    <property type="project" value="InterPro"/>
</dbReference>
<dbReference type="Pfam" id="PF02954">
    <property type="entry name" value="HTH_8"/>
    <property type="match status" value="1"/>
</dbReference>
<reference evidence="11 12" key="1">
    <citation type="journal article" date="2020" name="Nature">
        <title>Bacterial chemolithoautotrophy via manganese oxidation.</title>
        <authorList>
            <person name="Yu H."/>
            <person name="Leadbetter J.R."/>
        </authorList>
    </citation>
    <scope>NUCLEOTIDE SEQUENCE [LARGE SCALE GENOMIC DNA]</scope>
    <source>
        <strain evidence="11 12">Mn-1</strain>
    </source>
</reference>
<dbReference type="SUPFAM" id="SSF52540">
    <property type="entry name" value="P-loop containing nucleoside triphosphate hydrolases"/>
    <property type="match status" value="1"/>
</dbReference>
<dbReference type="EMBL" id="VTOW01000011">
    <property type="protein sequence ID" value="NKE73741.1"/>
    <property type="molecule type" value="Genomic_DNA"/>
</dbReference>
<evidence type="ECO:0000256" key="2">
    <source>
        <dbReference type="ARBA" id="ARBA00022741"/>
    </source>
</evidence>
<dbReference type="RefSeq" id="WP_168063706.1">
    <property type="nucleotide sequence ID" value="NZ_VTOW01000011.1"/>
</dbReference>
<dbReference type="SMART" id="SM00448">
    <property type="entry name" value="REC"/>
    <property type="match status" value="1"/>
</dbReference>
<dbReference type="InterPro" id="IPR009057">
    <property type="entry name" value="Homeodomain-like_sf"/>
</dbReference>